<feature type="compositionally biased region" description="Basic and acidic residues" evidence="2">
    <location>
        <begin position="57"/>
        <end position="77"/>
    </location>
</feature>
<accession>A0A0L0DD44</accession>
<dbReference type="Proteomes" id="UP000054408">
    <property type="component" value="Unassembled WGS sequence"/>
</dbReference>
<organism evidence="3 4">
    <name type="scientific">Thecamonas trahens ATCC 50062</name>
    <dbReference type="NCBI Taxonomy" id="461836"/>
    <lineage>
        <taxon>Eukaryota</taxon>
        <taxon>Apusozoa</taxon>
        <taxon>Apusomonadida</taxon>
        <taxon>Apusomonadidae</taxon>
        <taxon>Thecamonas</taxon>
    </lineage>
</organism>
<feature type="coiled-coil region" evidence="1">
    <location>
        <begin position="211"/>
        <end position="245"/>
    </location>
</feature>
<protein>
    <submittedName>
        <fullName evidence="3">Uncharacterized protein</fullName>
    </submittedName>
</protein>
<dbReference type="AlphaFoldDB" id="A0A0L0DD44"/>
<evidence type="ECO:0000313" key="3">
    <source>
        <dbReference type="EMBL" id="KNC50254.1"/>
    </source>
</evidence>
<gene>
    <name evidence="3" type="ORF">AMSG_06410</name>
</gene>
<proteinExistence type="predicted"/>
<keyword evidence="1" id="KW-0175">Coiled coil</keyword>
<reference evidence="3 4" key="1">
    <citation type="submission" date="2010-05" db="EMBL/GenBank/DDBJ databases">
        <title>The Genome Sequence of Thecamonas trahens ATCC 50062.</title>
        <authorList>
            <consortium name="The Broad Institute Genome Sequencing Platform"/>
            <person name="Russ C."/>
            <person name="Cuomo C."/>
            <person name="Shea T."/>
            <person name="Young S.K."/>
            <person name="Zeng Q."/>
            <person name="Koehrsen M."/>
            <person name="Haas B."/>
            <person name="Borodovsky M."/>
            <person name="Guigo R."/>
            <person name="Alvarado L."/>
            <person name="Berlin A."/>
            <person name="Bochicchio J."/>
            <person name="Borenstein D."/>
            <person name="Chapman S."/>
            <person name="Chen Z."/>
            <person name="Freedman E."/>
            <person name="Gellesch M."/>
            <person name="Goldberg J."/>
            <person name="Griggs A."/>
            <person name="Gujja S."/>
            <person name="Heilman E."/>
            <person name="Heiman D."/>
            <person name="Hepburn T."/>
            <person name="Howarth C."/>
            <person name="Jen D."/>
            <person name="Larson L."/>
            <person name="Mehta T."/>
            <person name="Park D."/>
            <person name="Pearson M."/>
            <person name="Roberts A."/>
            <person name="Saif S."/>
            <person name="Shenoy N."/>
            <person name="Sisk P."/>
            <person name="Stolte C."/>
            <person name="Sykes S."/>
            <person name="Thomson T."/>
            <person name="Walk T."/>
            <person name="White J."/>
            <person name="Yandava C."/>
            <person name="Burger G."/>
            <person name="Gray M.W."/>
            <person name="Holland P.W.H."/>
            <person name="King N."/>
            <person name="Lang F.B.F."/>
            <person name="Roger A.J."/>
            <person name="Ruiz-Trillo I."/>
            <person name="Lander E."/>
            <person name="Nusbaum C."/>
        </authorList>
    </citation>
    <scope>NUCLEOTIDE SEQUENCE [LARGE SCALE GENOMIC DNA]</scope>
    <source>
        <strain evidence="3 4">ATCC 50062</strain>
    </source>
</reference>
<dbReference type="EMBL" id="GL349460">
    <property type="protein sequence ID" value="KNC50254.1"/>
    <property type="molecule type" value="Genomic_DNA"/>
</dbReference>
<evidence type="ECO:0000313" key="4">
    <source>
        <dbReference type="Proteomes" id="UP000054408"/>
    </source>
</evidence>
<evidence type="ECO:0000256" key="2">
    <source>
        <dbReference type="SAM" id="MobiDB-lite"/>
    </source>
</evidence>
<dbReference type="RefSeq" id="XP_013757083.1">
    <property type="nucleotide sequence ID" value="XM_013901629.1"/>
</dbReference>
<name>A0A0L0DD44_THETB</name>
<evidence type="ECO:0000256" key="1">
    <source>
        <dbReference type="SAM" id="Coils"/>
    </source>
</evidence>
<keyword evidence="4" id="KW-1185">Reference proteome</keyword>
<feature type="region of interest" description="Disordered" evidence="2">
    <location>
        <begin position="1"/>
        <end position="78"/>
    </location>
</feature>
<sequence>MSSHRTLSSPPARPAPLPQRLPLALRTTNVFTPPHPVSSGAKPPQLTPAGGGAPPPGDDRDRDRDGEGEGEGEHDNVDVLQAVEDALRQVDGLSKQLQAQAEQAVEAAAFAAGIAVANTVPLPRFVDAPPEPSELASPLVARSGLNALANAAVEAALPSLAVLQKLGAELADAGRASSAMPAVSSSAGELTELKLRLSRERRKMGEALLRIETLTSQQSEAAAKLSELECEVGEMREGLQRLEKASSTLKHKLIAQHEASAGLAALKSELETALARGRRQLTLSGLRPAR</sequence>
<dbReference type="GeneID" id="25565572"/>